<proteinExistence type="predicted"/>
<dbReference type="EMBL" id="PYFQ01000002">
    <property type="protein sequence ID" value="PSK39677.1"/>
    <property type="molecule type" value="Genomic_DNA"/>
</dbReference>
<keyword evidence="3" id="KW-1185">Reference proteome</keyword>
<dbReference type="Proteomes" id="UP000241107">
    <property type="component" value="Unassembled WGS sequence"/>
</dbReference>
<keyword evidence="1" id="KW-0472">Membrane</keyword>
<dbReference type="InterPro" id="IPR018624">
    <property type="entry name" value="Sec66"/>
</dbReference>
<dbReference type="Pfam" id="PF09802">
    <property type="entry name" value="Sec66"/>
    <property type="match status" value="1"/>
</dbReference>
<sequence>MAEPEEEAAKTVVKMSLATPLIYVAVMLTAFTAFSVLYKRHRLHKLVSVEPIFGRNYLLELYESLRSNYQDKLLSKDKRPPEKVVKAALLRRAVEAIRRSLKLKENEPVFTKLYQDGLIGDDVYKQFELQQKVQQLELKDIVEECQLFHKEWPALFFPVVQEICYNEALRRRLHAMDDRSELLSTLWNYYVDKSEVKEASPAPDKKKKKKAQA</sequence>
<keyword evidence="1" id="KW-1133">Transmembrane helix</keyword>
<evidence type="ECO:0008006" key="4">
    <source>
        <dbReference type="Google" id="ProtNLM"/>
    </source>
</evidence>
<dbReference type="OrthoDB" id="73168at2759"/>
<dbReference type="PANTHER" id="PTHR28229">
    <property type="entry name" value="TRANSLOCATION PROTEIN SEC66"/>
    <property type="match status" value="1"/>
</dbReference>
<reference evidence="2 3" key="1">
    <citation type="submission" date="2018-03" db="EMBL/GenBank/DDBJ databases">
        <title>Candida pseudohaemulonii genome assembly and annotation.</title>
        <authorList>
            <person name="Munoz J.F."/>
            <person name="Gade L.G."/>
            <person name="Chow N.A."/>
            <person name="Litvintseva A.P."/>
            <person name="Loparev V.N."/>
            <person name="Cuomo C.A."/>
        </authorList>
    </citation>
    <scope>NUCLEOTIDE SEQUENCE [LARGE SCALE GENOMIC DNA]</scope>
    <source>
        <strain evidence="2 3">B12108</strain>
    </source>
</reference>
<protein>
    <recommendedName>
        <fullName evidence="4">Translocation protein SEC66</fullName>
    </recommendedName>
</protein>
<dbReference type="AlphaFoldDB" id="A0A2P7YUN7"/>
<dbReference type="VEuPathDB" id="FungiDB:C7M61_001479"/>
<dbReference type="GeneID" id="36564869"/>
<dbReference type="PANTHER" id="PTHR28229:SF1">
    <property type="entry name" value="TRANSLOCATION PROTEIN SEC66"/>
    <property type="match status" value="1"/>
</dbReference>
<keyword evidence="1" id="KW-0812">Transmembrane</keyword>
<accession>A0A2P7YUN7</accession>
<evidence type="ECO:0000313" key="2">
    <source>
        <dbReference type="EMBL" id="PSK39677.1"/>
    </source>
</evidence>
<gene>
    <name evidence="2" type="ORF">C7M61_001479</name>
</gene>
<evidence type="ECO:0000313" key="3">
    <source>
        <dbReference type="Proteomes" id="UP000241107"/>
    </source>
</evidence>
<dbReference type="GO" id="GO:0031204">
    <property type="term" value="P:post-translational protein targeting to membrane, translocation"/>
    <property type="evidence" value="ECO:0007669"/>
    <property type="project" value="InterPro"/>
</dbReference>
<organism evidence="2 3">
    <name type="scientific">Candidozyma pseudohaemuli</name>
    <dbReference type="NCBI Taxonomy" id="418784"/>
    <lineage>
        <taxon>Eukaryota</taxon>
        <taxon>Fungi</taxon>
        <taxon>Dikarya</taxon>
        <taxon>Ascomycota</taxon>
        <taxon>Saccharomycotina</taxon>
        <taxon>Pichiomycetes</taxon>
        <taxon>Metschnikowiaceae</taxon>
        <taxon>Candidozyma</taxon>
    </lineage>
</organism>
<evidence type="ECO:0000256" key="1">
    <source>
        <dbReference type="SAM" id="Phobius"/>
    </source>
</evidence>
<dbReference type="RefSeq" id="XP_024714767.1">
    <property type="nucleotide sequence ID" value="XM_024856887.1"/>
</dbReference>
<feature type="transmembrane region" description="Helical" evidence="1">
    <location>
        <begin position="20"/>
        <end position="38"/>
    </location>
</feature>
<dbReference type="GO" id="GO:0031207">
    <property type="term" value="C:Sec62/Sec63 complex"/>
    <property type="evidence" value="ECO:0007669"/>
    <property type="project" value="InterPro"/>
</dbReference>
<comment type="caution">
    <text evidence="2">The sequence shown here is derived from an EMBL/GenBank/DDBJ whole genome shotgun (WGS) entry which is preliminary data.</text>
</comment>
<name>A0A2P7YUN7_9ASCO</name>
<dbReference type="STRING" id="418784.A0A2P7YUN7"/>